<sequence length="727" mass="78222" precursor="true">MKKVYSLLPALAGLFVLSNAQAVSLDDVQLWTGTGTNRAAMVINWTSPEVHNNTSVPNPAAEKSLVWGYRWNGTATAENMFNAIVAGDHRLFVAASDPYPGFGPFIYAIGYDLNNNGVFGIRIGTNVFAENAFTNGLRVFTTEDADSAQSLDPGDLYWSGQYGANWEMWQEHGGTGGFTNAPDRGPNPYWTPLDTTYFSYGPHGQWDYTSGLELVTLHDGSWVGFTVSAGGLNYSDDSDPGTIAYDFHKHAPATPEAVSIVSSYAVQLVASQGPFGPSPYDDPTTVLGAPSTRFYESASKPATRVKLVEAVYSTAPDRTNKLIVTLNNGSSIIAKFNQPVYDNPVNPYGIDFLVFGNAFYSGGGFSSDAANMNTFTLGTGGFYEPTKVSVSPGFTGKPGEDANDPATWPWYRYDNGPYGDSDFPTQAYKWNRAGTNWTDEVMDFTKPVNPAMRASFSAGGLTAADGIDLYDGSGGGTGFDLKESGFTSIQYIKVEGISPGFSAGEIDAISIVRPMTLGDELTISPANLTNNTAQLFFQKAGNTVQNLLSVTFTSVSDIAKITTSRLDNPAALYPVAGNVMNAIQLVVSPVLGTTLASYQADVALSAGNYVGNGSDLRVFQWNGTNWTTQPFLFSPTNNAVVVQSVTNLSSFAVTQLIPPQLSIRPGTNGFVFQFTPIPNCPHVLERSTDFINWNPVTSFVATNAQPMMLEDHAAPVDKAFYRLRLNP</sequence>
<feature type="signal peptide" evidence="1">
    <location>
        <begin position="1"/>
        <end position="22"/>
    </location>
</feature>
<evidence type="ECO:0000313" key="3">
    <source>
        <dbReference type="Proteomes" id="UP000003688"/>
    </source>
</evidence>
<keyword evidence="1" id="KW-0732">Signal</keyword>
<dbReference type="STRING" id="320771.Cflav_PD5547"/>
<proteinExistence type="predicted"/>
<dbReference type="OrthoDB" id="268031at2"/>
<reference evidence="2 3" key="1">
    <citation type="journal article" date="2011" name="J. Bacteriol.">
        <title>Genome sequence of 'Pedosphaera parvula' Ellin514, an aerobic Verrucomicrobial isolate from pasture soil.</title>
        <authorList>
            <person name="Kant R."/>
            <person name="van Passel M.W."/>
            <person name="Sangwan P."/>
            <person name="Palva A."/>
            <person name="Lucas S."/>
            <person name="Copeland A."/>
            <person name="Lapidus A."/>
            <person name="Glavina Del Rio T."/>
            <person name="Dalin E."/>
            <person name="Tice H."/>
            <person name="Bruce D."/>
            <person name="Goodwin L."/>
            <person name="Pitluck S."/>
            <person name="Chertkov O."/>
            <person name="Larimer F.W."/>
            <person name="Land M.L."/>
            <person name="Hauser L."/>
            <person name="Brettin T.S."/>
            <person name="Detter J.C."/>
            <person name="Han S."/>
            <person name="de Vos W.M."/>
            <person name="Janssen P.H."/>
            <person name="Smidt H."/>
        </authorList>
    </citation>
    <scope>NUCLEOTIDE SEQUENCE [LARGE SCALE GENOMIC DNA]</scope>
    <source>
        <strain evidence="2 3">Ellin514</strain>
    </source>
</reference>
<organism evidence="2 3">
    <name type="scientific">Pedosphaera parvula (strain Ellin514)</name>
    <dbReference type="NCBI Taxonomy" id="320771"/>
    <lineage>
        <taxon>Bacteria</taxon>
        <taxon>Pseudomonadati</taxon>
        <taxon>Verrucomicrobiota</taxon>
        <taxon>Pedosphaerae</taxon>
        <taxon>Pedosphaerales</taxon>
        <taxon>Pedosphaeraceae</taxon>
        <taxon>Pedosphaera</taxon>
    </lineage>
</organism>
<dbReference type="AlphaFoldDB" id="B9XBM7"/>
<protein>
    <submittedName>
        <fullName evidence="2">Uncharacterized protein</fullName>
    </submittedName>
</protein>
<dbReference type="EMBL" id="ABOX02000003">
    <property type="protein sequence ID" value="EEF62912.1"/>
    <property type="molecule type" value="Genomic_DNA"/>
</dbReference>
<evidence type="ECO:0000256" key="1">
    <source>
        <dbReference type="SAM" id="SignalP"/>
    </source>
</evidence>
<name>B9XBM7_PEDPL</name>
<gene>
    <name evidence="2" type="ORF">Cflav_PD5547</name>
</gene>
<feature type="chain" id="PRO_5002892900" evidence="1">
    <location>
        <begin position="23"/>
        <end position="727"/>
    </location>
</feature>
<keyword evidence="3" id="KW-1185">Reference proteome</keyword>
<comment type="caution">
    <text evidence="2">The sequence shown here is derived from an EMBL/GenBank/DDBJ whole genome shotgun (WGS) entry which is preliminary data.</text>
</comment>
<dbReference type="RefSeq" id="WP_007413225.1">
    <property type="nucleotide sequence ID" value="NZ_ABOX02000003.1"/>
</dbReference>
<evidence type="ECO:0000313" key="2">
    <source>
        <dbReference type="EMBL" id="EEF62912.1"/>
    </source>
</evidence>
<accession>B9XBM7</accession>
<dbReference type="Proteomes" id="UP000003688">
    <property type="component" value="Unassembled WGS sequence"/>
</dbReference>